<dbReference type="GO" id="GO:0006355">
    <property type="term" value="P:regulation of DNA-templated transcription"/>
    <property type="evidence" value="ECO:0007669"/>
    <property type="project" value="InterPro"/>
</dbReference>
<dbReference type="SUPFAM" id="SSF47598">
    <property type="entry name" value="Ribbon-helix-helix"/>
    <property type="match status" value="1"/>
</dbReference>
<dbReference type="AlphaFoldDB" id="A0A1E3XD27"/>
<comment type="caution">
    <text evidence="1">The sequence shown here is derived from an EMBL/GenBank/DDBJ whole genome shotgun (WGS) entry which is preliminary data.</text>
</comment>
<reference evidence="1 2" key="1">
    <citation type="submission" date="2016-07" db="EMBL/GenBank/DDBJ databases">
        <title>Draft genome of Scalindua rubra, obtained from a brine-seawater interface in the Red Sea, sheds light on salt adaptation in anammox bacteria.</title>
        <authorList>
            <person name="Speth D.R."/>
            <person name="Lagkouvardos I."/>
            <person name="Wang Y."/>
            <person name="Qian P.-Y."/>
            <person name="Dutilh B.E."/>
            <person name="Jetten M.S."/>
        </authorList>
    </citation>
    <scope>NUCLEOTIDE SEQUENCE [LARGE SCALE GENOMIC DNA]</scope>
    <source>
        <strain evidence="1">BSI-1</strain>
    </source>
</reference>
<name>A0A1E3XD27_9BACT</name>
<dbReference type="InterPro" id="IPR010985">
    <property type="entry name" value="Ribbon_hlx_hlx"/>
</dbReference>
<protein>
    <submittedName>
        <fullName evidence="1">Uncharacterized protein</fullName>
    </submittedName>
</protein>
<gene>
    <name evidence="1" type="ORF">SCARUB_01279</name>
</gene>
<dbReference type="Proteomes" id="UP000094056">
    <property type="component" value="Unassembled WGS sequence"/>
</dbReference>
<proteinExistence type="predicted"/>
<evidence type="ECO:0000313" key="1">
    <source>
        <dbReference type="EMBL" id="ODS33545.1"/>
    </source>
</evidence>
<dbReference type="EMBL" id="MAYW01000025">
    <property type="protein sequence ID" value="ODS33545.1"/>
    <property type="molecule type" value="Genomic_DNA"/>
</dbReference>
<evidence type="ECO:0000313" key="2">
    <source>
        <dbReference type="Proteomes" id="UP000094056"/>
    </source>
</evidence>
<organism evidence="1 2">
    <name type="scientific">Candidatus Scalindua rubra</name>
    <dbReference type="NCBI Taxonomy" id="1872076"/>
    <lineage>
        <taxon>Bacteria</taxon>
        <taxon>Pseudomonadati</taxon>
        <taxon>Planctomycetota</taxon>
        <taxon>Candidatus Brocadiia</taxon>
        <taxon>Candidatus Brocadiales</taxon>
        <taxon>Candidatus Scalinduaceae</taxon>
        <taxon>Candidatus Scalindua</taxon>
    </lineage>
</organism>
<sequence length="46" mass="5393">MVQDETIVIKIDKHKKEKLKKLAAKENRTLSGYIKNILDEVLKKKL</sequence>
<accession>A0A1E3XD27</accession>